<sequence>MIFIRQKRRRHNTPSSPMADPALTPIDAGRGNQARTESIQMGSLQSNVPQ</sequence>
<protein>
    <submittedName>
        <fullName evidence="2">Uncharacterized protein</fullName>
    </submittedName>
</protein>
<gene>
    <name evidence="2" type="ORF">DPMN_021032</name>
</gene>
<organism evidence="2 3">
    <name type="scientific">Dreissena polymorpha</name>
    <name type="common">Zebra mussel</name>
    <name type="synonym">Mytilus polymorpha</name>
    <dbReference type="NCBI Taxonomy" id="45954"/>
    <lineage>
        <taxon>Eukaryota</taxon>
        <taxon>Metazoa</taxon>
        <taxon>Spiralia</taxon>
        <taxon>Lophotrochozoa</taxon>
        <taxon>Mollusca</taxon>
        <taxon>Bivalvia</taxon>
        <taxon>Autobranchia</taxon>
        <taxon>Heteroconchia</taxon>
        <taxon>Euheterodonta</taxon>
        <taxon>Imparidentia</taxon>
        <taxon>Neoheterodontei</taxon>
        <taxon>Myida</taxon>
        <taxon>Dreissenoidea</taxon>
        <taxon>Dreissenidae</taxon>
        <taxon>Dreissena</taxon>
    </lineage>
</organism>
<keyword evidence="3" id="KW-1185">Reference proteome</keyword>
<dbReference type="EMBL" id="JAIWYP010000001">
    <property type="protein sequence ID" value="KAH3896850.1"/>
    <property type="molecule type" value="Genomic_DNA"/>
</dbReference>
<reference evidence="2" key="2">
    <citation type="submission" date="2020-11" db="EMBL/GenBank/DDBJ databases">
        <authorList>
            <person name="McCartney M.A."/>
            <person name="Auch B."/>
            <person name="Kono T."/>
            <person name="Mallez S."/>
            <person name="Becker A."/>
            <person name="Gohl D.M."/>
            <person name="Silverstein K.A.T."/>
            <person name="Koren S."/>
            <person name="Bechman K.B."/>
            <person name="Herman A."/>
            <person name="Abrahante J.E."/>
            <person name="Garbe J."/>
        </authorList>
    </citation>
    <scope>NUCLEOTIDE SEQUENCE</scope>
    <source>
        <strain evidence="2">Duluth1</strain>
        <tissue evidence="2">Whole animal</tissue>
    </source>
</reference>
<comment type="caution">
    <text evidence="2">The sequence shown here is derived from an EMBL/GenBank/DDBJ whole genome shotgun (WGS) entry which is preliminary data.</text>
</comment>
<feature type="compositionally biased region" description="Polar residues" evidence="1">
    <location>
        <begin position="33"/>
        <end position="50"/>
    </location>
</feature>
<accession>A0A9D4SAS5</accession>
<evidence type="ECO:0000256" key="1">
    <source>
        <dbReference type="SAM" id="MobiDB-lite"/>
    </source>
</evidence>
<feature type="compositionally biased region" description="Basic residues" evidence="1">
    <location>
        <begin position="1"/>
        <end position="12"/>
    </location>
</feature>
<feature type="region of interest" description="Disordered" evidence="1">
    <location>
        <begin position="1"/>
        <end position="50"/>
    </location>
</feature>
<evidence type="ECO:0000313" key="2">
    <source>
        <dbReference type="EMBL" id="KAH3896850.1"/>
    </source>
</evidence>
<name>A0A9D4SAS5_DREPO</name>
<dbReference type="Proteomes" id="UP000828390">
    <property type="component" value="Unassembled WGS sequence"/>
</dbReference>
<evidence type="ECO:0000313" key="3">
    <source>
        <dbReference type="Proteomes" id="UP000828390"/>
    </source>
</evidence>
<reference evidence="2" key="1">
    <citation type="journal article" date="2019" name="bioRxiv">
        <title>The Genome of the Zebra Mussel, Dreissena polymorpha: A Resource for Invasive Species Research.</title>
        <authorList>
            <person name="McCartney M.A."/>
            <person name="Auch B."/>
            <person name="Kono T."/>
            <person name="Mallez S."/>
            <person name="Zhang Y."/>
            <person name="Obille A."/>
            <person name="Becker A."/>
            <person name="Abrahante J.E."/>
            <person name="Garbe J."/>
            <person name="Badalamenti J.P."/>
            <person name="Herman A."/>
            <person name="Mangelson H."/>
            <person name="Liachko I."/>
            <person name="Sullivan S."/>
            <person name="Sone E.D."/>
            <person name="Koren S."/>
            <person name="Silverstein K.A.T."/>
            <person name="Beckman K.B."/>
            <person name="Gohl D.M."/>
        </authorList>
    </citation>
    <scope>NUCLEOTIDE SEQUENCE</scope>
    <source>
        <strain evidence="2">Duluth1</strain>
        <tissue evidence="2">Whole animal</tissue>
    </source>
</reference>
<proteinExistence type="predicted"/>
<dbReference type="AlphaFoldDB" id="A0A9D4SAS5"/>